<dbReference type="RefSeq" id="WP_176007638.1">
    <property type="nucleotide sequence ID" value="NZ_CP041372.2"/>
</dbReference>
<evidence type="ECO:0000256" key="10">
    <source>
        <dbReference type="ARBA" id="ARBA00057735"/>
    </source>
</evidence>
<feature type="binding site" evidence="11">
    <location>
        <begin position="10"/>
        <end position="17"/>
    </location>
    <ligand>
        <name>ATP</name>
        <dbReference type="ChEBI" id="CHEBI:30616"/>
    </ligand>
</feature>
<evidence type="ECO:0000256" key="7">
    <source>
        <dbReference type="ARBA" id="ARBA00022777"/>
    </source>
</evidence>
<dbReference type="InterPro" id="IPR018094">
    <property type="entry name" value="Thymidylate_kinase"/>
</dbReference>
<evidence type="ECO:0000256" key="11">
    <source>
        <dbReference type="HAMAP-Rule" id="MF_00165"/>
    </source>
</evidence>
<evidence type="ECO:0000256" key="3">
    <source>
        <dbReference type="ARBA" id="ARBA00017144"/>
    </source>
</evidence>
<dbReference type="NCBIfam" id="TIGR00041">
    <property type="entry name" value="DTMP_kinase"/>
    <property type="match status" value="1"/>
</dbReference>
<dbReference type="HAMAP" id="MF_00165">
    <property type="entry name" value="Thymidylate_kinase"/>
    <property type="match status" value="1"/>
</dbReference>
<gene>
    <name evidence="11" type="primary">tmk</name>
    <name evidence="13" type="ORF">FLK61_22700</name>
</gene>
<dbReference type="AlphaFoldDB" id="A0A859FA53"/>
<comment type="function">
    <text evidence="10 11">Phosphorylation of dTMP to form dTDP in both de novo and salvage pathways of dTTP synthesis.</text>
</comment>
<keyword evidence="6 11" id="KW-0547">Nucleotide-binding</keyword>
<protein>
    <recommendedName>
        <fullName evidence="3 11">Thymidylate kinase</fullName>
        <ecNumber evidence="2 11">2.7.4.9</ecNumber>
    </recommendedName>
    <alternativeName>
        <fullName evidence="11">dTMP kinase</fullName>
    </alternativeName>
</protein>
<dbReference type="EC" id="2.7.4.9" evidence="2 11"/>
<keyword evidence="7 11" id="KW-0418">Kinase</keyword>
<reference evidence="14" key="1">
    <citation type="submission" date="2019-07" db="EMBL/GenBank/DDBJ databases">
        <title>Bacillus alkalisoli sp. nov. isolated from saline soil.</title>
        <authorList>
            <person name="Sun J.-Q."/>
            <person name="Xu L."/>
        </authorList>
    </citation>
    <scope>NUCLEOTIDE SEQUENCE [LARGE SCALE GENOMIC DNA]</scope>
    <source>
        <strain evidence="14">M4U3P1</strain>
    </source>
</reference>
<dbReference type="InterPro" id="IPR027417">
    <property type="entry name" value="P-loop_NTPase"/>
</dbReference>
<dbReference type="GO" id="GO:0006227">
    <property type="term" value="P:dUDP biosynthetic process"/>
    <property type="evidence" value="ECO:0007669"/>
    <property type="project" value="TreeGrafter"/>
</dbReference>
<comment type="similarity">
    <text evidence="1 11">Belongs to the thymidylate kinase family.</text>
</comment>
<proteinExistence type="inferred from homology"/>
<evidence type="ECO:0000256" key="6">
    <source>
        <dbReference type="ARBA" id="ARBA00022741"/>
    </source>
</evidence>
<evidence type="ECO:0000256" key="4">
    <source>
        <dbReference type="ARBA" id="ARBA00022679"/>
    </source>
</evidence>
<dbReference type="GO" id="GO:0005524">
    <property type="term" value="F:ATP binding"/>
    <property type="evidence" value="ECO:0007669"/>
    <property type="project" value="UniProtKB-UniRule"/>
</dbReference>
<evidence type="ECO:0000313" key="13">
    <source>
        <dbReference type="EMBL" id="QKS69622.1"/>
    </source>
</evidence>
<dbReference type="CDD" id="cd01672">
    <property type="entry name" value="TMPK"/>
    <property type="match status" value="1"/>
</dbReference>
<feature type="domain" description="Thymidylate kinase-like" evidence="12">
    <location>
        <begin position="8"/>
        <end position="197"/>
    </location>
</feature>
<dbReference type="InterPro" id="IPR039430">
    <property type="entry name" value="Thymidylate_kin-like_dom"/>
</dbReference>
<organism evidence="13 14">
    <name type="scientific">Paenalkalicoccus suaedae</name>
    <dbReference type="NCBI Taxonomy" id="2592382"/>
    <lineage>
        <taxon>Bacteria</taxon>
        <taxon>Bacillati</taxon>
        <taxon>Bacillota</taxon>
        <taxon>Bacilli</taxon>
        <taxon>Bacillales</taxon>
        <taxon>Bacillaceae</taxon>
        <taxon>Paenalkalicoccus</taxon>
    </lineage>
</organism>
<name>A0A859FA53_9BACI</name>
<dbReference type="InterPro" id="IPR018095">
    <property type="entry name" value="Thymidylate_kin_CS"/>
</dbReference>
<evidence type="ECO:0000256" key="5">
    <source>
        <dbReference type="ARBA" id="ARBA00022727"/>
    </source>
</evidence>
<keyword evidence="4 11" id="KW-0808">Transferase</keyword>
<dbReference type="FunFam" id="3.40.50.300:FF:000225">
    <property type="entry name" value="Thymidylate kinase"/>
    <property type="match status" value="1"/>
</dbReference>
<dbReference type="GO" id="GO:0006235">
    <property type="term" value="P:dTTP biosynthetic process"/>
    <property type="evidence" value="ECO:0007669"/>
    <property type="project" value="UniProtKB-UniRule"/>
</dbReference>
<dbReference type="PROSITE" id="PS01331">
    <property type="entry name" value="THYMIDYLATE_KINASE"/>
    <property type="match status" value="1"/>
</dbReference>
<dbReference type="Gene3D" id="3.40.50.300">
    <property type="entry name" value="P-loop containing nucleotide triphosphate hydrolases"/>
    <property type="match status" value="1"/>
</dbReference>
<dbReference type="PANTHER" id="PTHR10344:SF4">
    <property type="entry name" value="UMP-CMP KINASE 2, MITOCHONDRIAL"/>
    <property type="match status" value="1"/>
</dbReference>
<keyword evidence="14" id="KW-1185">Reference proteome</keyword>
<dbReference type="GO" id="GO:0004798">
    <property type="term" value="F:dTMP kinase activity"/>
    <property type="evidence" value="ECO:0007669"/>
    <property type="project" value="UniProtKB-UniRule"/>
</dbReference>
<dbReference type="Proteomes" id="UP000318138">
    <property type="component" value="Chromosome"/>
</dbReference>
<evidence type="ECO:0000256" key="2">
    <source>
        <dbReference type="ARBA" id="ARBA00012980"/>
    </source>
</evidence>
<accession>A0A859FA53</accession>
<evidence type="ECO:0000313" key="14">
    <source>
        <dbReference type="Proteomes" id="UP000318138"/>
    </source>
</evidence>
<evidence type="ECO:0000256" key="9">
    <source>
        <dbReference type="ARBA" id="ARBA00048743"/>
    </source>
</evidence>
<dbReference type="PANTHER" id="PTHR10344">
    <property type="entry name" value="THYMIDYLATE KINASE"/>
    <property type="match status" value="1"/>
</dbReference>
<dbReference type="Pfam" id="PF02223">
    <property type="entry name" value="Thymidylate_kin"/>
    <property type="match status" value="1"/>
</dbReference>
<sequence>MTGLFISFEGGEGAGKSTVLHKIETKLKAHHVNVLATREPGGNIIGEKIREIILDPIHTEMDMRTEALLYAASRRQHLVEKVLPALKTGTVVLCDRFVDSSLVYQGGARGIGIEEVRELNHFATDGLLPDLTLYFDIDPKEGLARIATNNGREFNRLDQESLSFHQEVRETYVHLQQQEPERIHTIDASGTVEEVVEATWKEIHPFLVKNSLL</sequence>
<evidence type="ECO:0000259" key="12">
    <source>
        <dbReference type="Pfam" id="PF02223"/>
    </source>
</evidence>
<dbReference type="EMBL" id="CP041372">
    <property type="protein sequence ID" value="QKS69622.1"/>
    <property type="molecule type" value="Genomic_DNA"/>
</dbReference>
<dbReference type="GO" id="GO:0005829">
    <property type="term" value="C:cytosol"/>
    <property type="evidence" value="ECO:0007669"/>
    <property type="project" value="TreeGrafter"/>
</dbReference>
<dbReference type="KEGG" id="psua:FLK61_22700"/>
<comment type="catalytic activity">
    <reaction evidence="9 11">
        <text>dTMP + ATP = dTDP + ADP</text>
        <dbReference type="Rhea" id="RHEA:13517"/>
        <dbReference type="ChEBI" id="CHEBI:30616"/>
        <dbReference type="ChEBI" id="CHEBI:58369"/>
        <dbReference type="ChEBI" id="CHEBI:63528"/>
        <dbReference type="ChEBI" id="CHEBI:456216"/>
        <dbReference type="EC" id="2.7.4.9"/>
    </reaction>
</comment>
<dbReference type="SUPFAM" id="SSF52540">
    <property type="entry name" value="P-loop containing nucleoside triphosphate hydrolases"/>
    <property type="match status" value="1"/>
</dbReference>
<evidence type="ECO:0000256" key="8">
    <source>
        <dbReference type="ARBA" id="ARBA00022840"/>
    </source>
</evidence>
<keyword evidence="5 11" id="KW-0545">Nucleotide biosynthesis</keyword>
<evidence type="ECO:0000256" key="1">
    <source>
        <dbReference type="ARBA" id="ARBA00009776"/>
    </source>
</evidence>
<keyword evidence="8 11" id="KW-0067">ATP-binding</keyword>
<dbReference type="GO" id="GO:0006233">
    <property type="term" value="P:dTDP biosynthetic process"/>
    <property type="evidence" value="ECO:0007669"/>
    <property type="project" value="InterPro"/>
</dbReference>